<dbReference type="InterPro" id="IPR013545">
    <property type="entry name" value="T2SS_protein-GspG_C"/>
</dbReference>
<dbReference type="Proteomes" id="UP000510888">
    <property type="component" value="Plasmid PPGU16_p2"/>
</dbReference>
<dbReference type="NCBIfam" id="TIGR01710">
    <property type="entry name" value="typeII_sec_gspG"/>
    <property type="match status" value="1"/>
</dbReference>
<dbReference type="InterPro" id="IPR010054">
    <property type="entry name" value="Type2_sec_GspG"/>
</dbReference>
<accession>A0A7I8C259</accession>
<keyword evidence="3" id="KW-1185">Reference proteome</keyword>
<dbReference type="Pfam" id="PF08334">
    <property type="entry name" value="T2SSG"/>
    <property type="match status" value="1"/>
</dbReference>
<proteinExistence type="predicted"/>
<name>A0A7I8C259_9BURK</name>
<dbReference type="KEGG" id="plad:PPGU16_82240"/>
<evidence type="ECO:0000259" key="1">
    <source>
        <dbReference type="Pfam" id="PF08334"/>
    </source>
</evidence>
<reference evidence="2 3" key="1">
    <citation type="journal article" date="2020" name="Genes (Basel)">
        <title>Genomic Comparison of Insect Gut Symbionts from Divergent Burkholderia Subclades.</title>
        <authorList>
            <person name="Takeshita K."/>
            <person name="Kikuchi Y."/>
        </authorList>
    </citation>
    <scope>NUCLEOTIDE SEQUENCE [LARGE SCALE GENOMIC DNA]</scope>
    <source>
        <strain evidence="2 3">PGU16</strain>
        <plasmid evidence="2 3">PPGU16_p2</plasmid>
    </source>
</reference>
<keyword evidence="2" id="KW-0614">Plasmid</keyword>
<dbReference type="EMBL" id="AP023177">
    <property type="protein sequence ID" value="BCF95157.1"/>
    <property type="molecule type" value="Genomic_DNA"/>
</dbReference>
<dbReference type="Gene3D" id="3.30.700.10">
    <property type="entry name" value="Glycoprotein, Type 4 Pilin"/>
    <property type="match status" value="1"/>
</dbReference>
<organism evidence="2 3">
    <name type="scientific">Paraburkholderia largidicola</name>
    <dbReference type="NCBI Taxonomy" id="3014751"/>
    <lineage>
        <taxon>Bacteria</taxon>
        <taxon>Pseudomonadati</taxon>
        <taxon>Pseudomonadota</taxon>
        <taxon>Betaproteobacteria</taxon>
        <taxon>Burkholderiales</taxon>
        <taxon>Burkholderiaceae</taxon>
        <taxon>Paraburkholderia</taxon>
    </lineage>
</organism>
<sequence>MFGVAILSLSSALIISKIMTRPDEAGRIAAKQDIGELMDALNSYRRDNGRYPSEAQGLHALIEKPHTEPVPHNWKEDGYLERLPNDPWGNAYQYLNPGVHGEIDVLTYGKDARQGGEGDDADIGSWE</sequence>
<geneLocation type="plasmid" evidence="2 3">
    <name>PPGU16_p2</name>
</geneLocation>
<gene>
    <name evidence="2" type="primary">gspG_2</name>
    <name evidence="2" type="ORF">PPGU16_82240</name>
</gene>
<dbReference type="AlphaFoldDB" id="A0A7I8C259"/>
<dbReference type="GO" id="GO:0015628">
    <property type="term" value="P:protein secretion by the type II secretion system"/>
    <property type="evidence" value="ECO:0007669"/>
    <property type="project" value="InterPro"/>
</dbReference>
<dbReference type="InterPro" id="IPR045584">
    <property type="entry name" value="Pilin-like"/>
</dbReference>
<dbReference type="GO" id="GO:0015627">
    <property type="term" value="C:type II protein secretion system complex"/>
    <property type="evidence" value="ECO:0007669"/>
    <property type="project" value="InterPro"/>
</dbReference>
<protein>
    <submittedName>
        <fullName evidence="2">Type II secretion system protein GspG</fullName>
    </submittedName>
</protein>
<evidence type="ECO:0000313" key="3">
    <source>
        <dbReference type="Proteomes" id="UP000510888"/>
    </source>
</evidence>
<dbReference type="SUPFAM" id="SSF54523">
    <property type="entry name" value="Pili subunits"/>
    <property type="match status" value="1"/>
</dbReference>
<feature type="domain" description="Type II secretion system protein GspG C-terminal" evidence="1">
    <location>
        <begin position="17"/>
        <end position="126"/>
    </location>
</feature>
<evidence type="ECO:0000313" key="2">
    <source>
        <dbReference type="EMBL" id="BCF95157.1"/>
    </source>
</evidence>